<name>A0A486XPI7_9GAMM</name>
<reference evidence="1" key="1">
    <citation type="submission" date="2019-04" db="EMBL/GenBank/DDBJ databases">
        <authorList>
            <person name="Brambilla D."/>
        </authorList>
    </citation>
    <scope>NUCLEOTIDE SEQUENCE</scope>
    <source>
        <strain evidence="1">BAL1</strain>
    </source>
</reference>
<protein>
    <recommendedName>
        <fullName evidence="2">Orphan protein</fullName>
    </recommendedName>
</protein>
<organism evidence="1">
    <name type="scientific">Rheinheimera sp. BAL341</name>
    <dbReference type="NCBI Taxonomy" id="1708203"/>
    <lineage>
        <taxon>Bacteria</taxon>
        <taxon>Pseudomonadati</taxon>
        <taxon>Pseudomonadota</taxon>
        <taxon>Gammaproteobacteria</taxon>
        <taxon>Chromatiales</taxon>
        <taxon>Chromatiaceae</taxon>
        <taxon>Rheinheimera</taxon>
    </lineage>
</organism>
<gene>
    <name evidence="1" type="ORF">BAL341_1477</name>
</gene>
<dbReference type="AlphaFoldDB" id="A0A486XPI7"/>
<evidence type="ECO:0000313" key="1">
    <source>
        <dbReference type="EMBL" id="VHO03550.1"/>
    </source>
</evidence>
<sequence>MKKFFWLVLIVLLVITFSDHDLIRPYKEQLFDLIQDKAAIAADDKEAALRRTRKQLLAMSEQWGDGQRAQLEKATASVDSLLRFRRDYCVNKDFNPILFGEPLKQSCQVIEDNYHNLTKP</sequence>
<evidence type="ECO:0008006" key="2">
    <source>
        <dbReference type="Google" id="ProtNLM"/>
    </source>
</evidence>
<proteinExistence type="predicted"/>
<accession>A0A486XPI7</accession>
<dbReference type="EMBL" id="CAAJGR010000083">
    <property type="protein sequence ID" value="VHO03550.1"/>
    <property type="molecule type" value="Genomic_DNA"/>
</dbReference>